<evidence type="ECO:0000313" key="2">
    <source>
        <dbReference type="Proteomes" id="UP000019365"/>
    </source>
</evidence>
<protein>
    <submittedName>
        <fullName evidence="1">Uncharacterized protein</fullName>
    </submittedName>
</protein>
<proteinExistence type="predicted"/>
<evidence type="ECO:0000313" key="1">
    <source>
        <dbReference type="EMBL" id="EWM52666.1"/>
    </source>
</evidence>
<reference evidence="1 2" key="1">
    <citation type="journal article" date="2014" name="PLoS ONE">
        <title>Rumen cellulosomics: divergent fiber-degrading strategies revealed by comparative genome-wide analysis of six ruminococcal strains.</title>
        <authorList>
            <person name="Dassa B."/>
            <person name="Borovok I."/>
            <person name="Ruimy-Israeli V."/>
            <person name="Lamed R."/>
            <person name="Flint H.J."/>
            <person name="Duncan S.H."/>
            <person name="Henrissat B."/>
            <person name="Coutinho P."/>
            <person name="Morrison M."/>
            <person name="Mosoni P."/>
            <person name="Yeoman C.J."/>
            <person name="White B.A."/>
            <person name="Bayer E.A."/>
        </authorList>
    </citation>
    <scope>NUCLEOTIDE SEQUENCE [LARGE SCALE GENOMIC DNA]</scope>
    <source>
        <strain evidence="1 2">007c</strain>
    </source>
</reference>
<dbReference type="EMBL" id="ATAX01000032">
    <property type="protein sequence ID" value="EWM52666.1"/>
    <property type="molecule type" value="Genomic_DNA"/>
</dbReference>
<organism evidence="1 2">
    <name type="scientific">Ruminococcus flavefaciens 007c</name>
    <dbReference type="NCBI Taxonomy" id="1341157"/>
    <lineage>
        <taxon>Bacteria</taxon>
        <taxon>Bacillati</taxon>
        <taxon>Bacillota</taxon>
        <taxon>Clostridia</taxon>
        <taxon>Eubacteriales</taxon>
        <taxon>Oscillospiraceae</taxon>
        <taxon>Ruminococcus</taxon>
    </lineage>
</organism>
<sequence length="206" mass="23625">MAIDITFEEYREELEAVIRQNPNEADLYPLVWCLLKSCGSFGDLSVRCTANLQHSEKVSTDSRLYSYLWTKQDGSAAYKYGSLDFVIFKKNSFFDIDSPVGAIEVKVHYLTLDKHHDNIRNAIQLTRGLNKFGTVIYTNGLEWKAVKNGMAFDDADTVCLGVYTDKNGDPVNDEKRFVLSDDRIKWNGEESWNDLKNMLDNIKWGK</sequence>
<dbReference type="Proteomes" id="UP000019365">
    <property type="component" value="Unassembled WGS sequence"/>
</dbReference>
<name>W7UC76_RUMFL</name>
<gene>
    <name evidence="1" type="ORF">RF007C_00775</name>
</gene>
<keyword evidence="2" id="KW-1185">Reference proteome</keyword>
<dbReference type="OrthoDB" id="2047881at2"/>
<comment type="caution">
    <text evidence="1">The sequence shown here is derived from an EMBL/GenBank/DDBJ whole genome shotgun (WGS) entry which is preliminary data.</text>
</comment>
<accession>W7UC76</accession>
<dbReference type="RefSeq" id="WP_037300726.1">
    <property type="nucleotide sequence ID" value="NZ_ATAX01000032.1"/>
</dbReference>
<dbReference type="AlphaFoldDB" id="W7UC76"/>
<dbReference type="PATRIC" id="fig|1341157.4.peg.2711"/>